<evidence type="ECO:0000256" key="1">
    <source>
        <dbReference type="SAM" id="MobiDB-lite"/>
    </source>
</evidence>
<reference evidence="2 3" key="1">
    <citation type="submission" date="2020-10" db="EMBL/GenBank/DDBJ databases">
        <authorList>
            <person name="Peeters C."/>
        </authorList>
    </citation>
    <scope>NUCLEOTIDE SEQUENCE [LARGE SCALE GENOMIC DNA]</scope>
    <source>
        <strain evidence="2 3">LMG 27952</strain>
    </source>
</reference>
<proteinExistence type="predicted"/>
<dbReference type="Proteomes" id="UP000656319">
    <property type="component" value="Unassembled WGS sequence"/>
</dbReference>
<dbReference type="RefSeq" id="WP_201701094.1">
    <property type="nucleotide sequence ID" value="NZ_CAJHCQ010000045.1"/>
</dbReference>
<name>A0ABN7IJG5_9BURK</name>
<accession>A0ABN7IJG5</accession>
<keyword evidence="3" id="KW-1185">Reference proteome</keyword>
<evidence type="ECO:0000313" key="3">
    <source>
        <dbReference type="Proteomes" id="UP000656319"/>
    </source>
</evidence>
<gene>
    <name evidence="2" type="ORF">LMG27952_07703</name>
</gene>
<feature type="region of interest" description="Disordered" evidence="1">
    <location>
        <begin position="62"/>
        <end position="81"/>
    </location>
</feature>
<evidence type="ECO:0008006" key="4">
    <source>
        <dbReference type="Google" id="ProtNLM"/>
    </source>
</evidence>
<protein>
    <recommendedName>
        <fullName evidence="4">Peptidase C39-like domain-containing protein</fullName>
    </recommendedName>
</protein>
<evidence type="ECO:0000313" key="2">
    <source>
        <dbReference type="EMBL" id="CAD6562178.1"/>
    </source>
</evidence>
<dbReference type="EMBL" id="CAJHCQ010000045">
    <property type="protein sequence ID" value="CAD6562178.1"/>
    <property type="molecule type" value="Genomic_DNA"/>
</dbReference>
<sequence length="293" mass="31848">MPKITPDALHALASKIASGNPPGRVLDPIPIAQTQEGPTCGFYALSIVMDYWKAKGRTQTSVPARKRDVDVQDRDEAEKQQPSLRNLGKAVGALDVNGVVKRSTGGVWTAKQLAAVARAVKTENYYVRLKTWTIPGSFIGSICNAIDAGIPPIVAFDVQDGDPVPDAGGQKSHWGVIIGYFMLKNALWFIATHGHGSYYCWLAITLQQSNFALVGTTYHQQAAIKISIAGEGLSQLPEKYTRTQWVKGEEASKAVALIVDQNRPLEMNAVETREPFDVAQDLGRHIVLVEPSS</sequence>
<feature type="compositionally biased region" description="Basic and acidic residues" evidence="1">
    <location>
        <begin position="65"/>
        <end position="79"/>
    </location>
</feature>
<organism evidence="2 3">
    <name type="scientific">Paraburkholderia hiiakae</name>
    <dbReference type="NCBI Taxonomy" id="1081782"/>
    <lineage>
        <taxon>Bacteria</taxon>
        <taxon>Pseudomonadati</taxon>
        <taxon>Pseudomonadota</taxon>
        <taxon>Betaproteobacteria</taxon>
        <taxon>Burkholderiales</taxon>
        <taxon>Burkholderiaceae</taxon>
        <taxon>Paraburkholderia</taxon>
    </lineage>
</organism>
<comment type="caution">
    <text evidence="2">The sequence shown here is derived from an EMBL/GenBank/DDBJ whole genome shotgun (WGS) entry which is preliminary data.</text>
</comment>